<dbReference type="Pfam" id="PF00754">
    <property type="entry name" value="F5_F8_type_C"/>
    <property type="match status" value="2"/>
</dbReference>
<dbReference type="EMBL" id="CP019082">
    <property type="protein sequence ID" value="APW61930.1"/>
    <property type="molecule type" value="Genomic_DNA"/>
</dbReference>
<sequence length="1356" mass="142614">MRKHAKRRAFTPRLAVLEQRRLLALTATWIGQDGSDFVGTEGLINPQRPNDYQDIHIHLTGLSSVAVASVTVTKPVSGGWVWNPLGNWSNAVYKPAAAPGAGDLYMEPEAADPAGTLYDAIRVVYADGTFETTSMTTGSAVDPNLRTPGEQVTAVFVGQVAQDWTGPNIGVGPDGIEDVQIALSNLSAGAAVHVTLTAATNPPRVWESGTNPDGHWNAELLNRPGQNGTLGTTADLFISPDVNLAGVPMTLVVTYEHQNPDGTYTNRSGKTDTVVFTAGATNPNLAMPAVALSNLPQARAASLPQDASSPGYSHAALDAGSLAALPSGQSFATVRTAVLSNLYGSSWAYTGPGAAAPYTGGSSPMALRYNATTGVFDFPPVRDEAGSTLTLLLTFNDGSQAVARFAGAPSDIGRLVADTRVGASVLDVASAADLLAKLQAHAPNIHLTAGSYTLNAPLNLNYPVQITADPGITLNFALSSAPGSPWNSSSGAILVSSSHVALDGFAIRFQGDSSMWTAADRAIVQAGLGDSNVDLSFTHLDVQAPSAAIATGYEDAFALMNFDPGDSGLIANNILKGGWIQLGVGPWQVLDNDYQGAVANTITPTFLNVHTSHDLTITGNHVHALAPAGITLRFLVYGGGDSGQGIGNLIENNTIDGGIGTPVNAVLPPGYDNSPEIILLETYQPRFEGKPSAVSPDGSIVQIPALRGPSARTGDVVSIVTGPYAGQWRMIAQALSPTRYLLADPLPQGDYVITIGRGFVDQTYRGNTIDVRGMSPDNVGLVISGNDWGTRIVDNTFLGGDGLRIGAGSSESAFEGQYGAPWGWSRLPVFDLAINGNMFDDAYISLSVAHDRQYNKSSSGRTYLTGDFSNNEILWTDPSRSPVTIGVGPDPSTGAPAYTQVNYPWLTLDEIRLTMRNNWRSDPSTGAVAATIRVYAATLNGVGANDQTYLLPTASIITAASLGQDGSDFVGGSGTPTSPDDFQDVHLVLTGLSAEKPITQIIVTGYGGGDWRLVGAPAAYALALVRHGTTADLYLQPYQNETGRYITVEIHFADGTTVYPIVDALYATARLPMPIDPAPATSVVSARGGNAAGGEGPAQAFDGDVHTKWLDFSATSWIQYQFAGGAAPVISQYTITSANDTALYPGRAPNSWTLKGSNDGVTWTTLDVRTNEAVTSNFTATTYTFANSTPFKIYKLDDIVSNGDPIIQIAEIQFQTTPTAAAVVDLARGKAATSSSNEGAAYAPGNTVDGDASTRWSSGQWLQNNNIGWITIDLGAVFDVDRVTLDWEAAFAVDYQIQVSDDASNWTTVQSVVGNTTSGVIDYTNLSARGRYVRIYCTQVNATKNYSLYDVNVYGA</sequence>
<dbReference type="OrthoDB" id="244775at2"/>
<keyword evidence="3" id="KW-1185">Reference proteome</keyword>
<dbReference type="RefSeq" id="WP_083713023.1">
    <property type="nucleotide sequence ID" value="NZ_CP019082.1"/>
</dbReference>
<dbReference type="Proteomes" id="UP000186309">
    <property type="component" value="Chromosome"/>
</dbReference>
<organism evidence="2 3">
    <name type="scientific">Paludisphaera borealis</name>
    <dbReference type="NCBI Taxonomy" id="1387353"/>
    <lineage>
        <taxon>Bacteria</taxon>
        <taxon>Pseudomonadati</taxon>
        <taxon>Planctomycetota</taxon>
        <taxon>Planctomycetia</taxon>
        <taxon>Isosphaerales</taxon>
        <taxon>Isosphaeraceae</taxon>
        <taxon>Paludisphaera</taxon>
    </lineage>
</organism>
<feature type="domain" description="F5/8 type C" evidence="1">
    <location>
        <begin position="1216"/>
        <end position="1356"/>
    </location>
</feature>
<name>A0A1U7CSK8_9BACT</name>
<dbReference type="InterPro" id="IPR008979">
    <property type="entry name" value="Galactose-bd-like_sf"/>
</dbReference>
<dbReference type="SUPFAM" id="SSF49785">
    <property type="entry name" value="Galactose-binding domain-like"/>
    <property type="match status" value="2"/>
</dbReference>
<accession>A0A1U7CSK8</accession>
<dbReference type="KEGG" id="pbor:BSF38_03462"/>
<evidence type="ECO:0000259" key="1">
    <source>
        <dbReference type="PROSITE" id="PS50022"/>
    </source>
</evidence>
<dbReference type="STRING" id="1387353.BSF38_03462"/>
<dbReference type="PROSITE" id="PS50022">
    <property type="entry name" value="FA58C_3"/>
    <property type="match status" value="1"/>
</dbReference>
<proteinExistence type="predicted"/>
<dbReference type="InterPro" id="IPR011050">
    <property type="entry name" value="Pectin_lyase_fold/virulence"/>
</dbReference>
<dbReference type="SUPFAM" id="SSF51126">
    <property type="entry name" value="Pectin lyase-like"/>
    <property type="match status" value="1"/>
</dbReference>
<dbReference type="Gene3D" id="2.60.120.260">
    <property type="entry name" value="Galactose-binding domain-like"/>
    <property type="match status" value="2"/>
</dbReference>
<reference evidence="3" key="1">
    <citation type="submission" date="2016-12" db="EMBL/GenBank/DDBJ databases">
        <title>Comparative genomics of four Isosphaeraceae planctomycetes: a common pool of plasmids and glycoside hydrolase genes.</title>
        <authorList>
            <person name="Ivanova A."/>
        </authorList>
    </citation>
    <scope>NUCLEOTIDE SEQUENCE [LARGE SCALE GENOMIC DNA]</scope>
    <source>
        <strain evidence="3">PX4</strain>
    </source>
</reference>
<evidence type="ECO:0000313" key="2">
    <source>
        <dbReference type="EMBL" id="APW61930.1"/>
    </source>
</evidence>
<protein>
    <recommendedName>
        <fullName evidence="1">F5/8 type C domain-containing protein</fullName>
    </recommendedName>
</protein>
<gene>
    <name evidence="2" type="ORF">BSF38_03462</name>
</gene>
<dbReference type="InterPro" id="IPR000421">
    <property type="entry name" value="FA58C"/>
</dbReference>
<evidence type="ECO:0000313" key="3">
    <source>
        <dbReference type="Proteomes" id="UP000186309"/>
    </source>
</evidence>